<evidence type="ECO:0000256" key="5">
    <source>
        <dbReference type="ARBA" id="ARBA00022679"/>
    </source>
</evidence>
<dbReference type="PROSITE" id="PS01124">
    <property type="entry name" value="HTH_ARAC_FAMILY_2"/>
    <property type="match status" value="1"/>
</dbReference>
<dbReference type="InterPro" id="IPR009057">
    <property type="entry name" value="Homeodomain-like_sf"/>
</dbReference>
<dbReference type="SUPFAM" id="SSF55945">
    <property type="entry name" value="TATA-box binding protein-like"/>
    <property type="match status" value="1"/>
</dbReference>
<dbReference type="InterPro" id="IPR018060">
    <property type="entry name" value="HTH_AraC"/>
</dbReference>
<dbReference type="SUPFAM" id="SSF48150">
    <property type="entry name" value="DNA-glycosylase"/>
    <property type="match status" value="1"/>
</dbReference>
<keyword evidence="5" id="KW-0808">Transferase</keyword>
<keyword evidence="13" id="KW-0234">DNA repair</keyword>
<keyword evidence="8" id="KW-0862">Zinc</keyword>
<dbReference type="EC" id="3.2.2.21" evidence="3"/>
<feature type="domain" description="HTH araC/xylS-type" evidence="14">
    <location>
        <begin position="90"/>
        <end position="190"/>
    </location>
</feature>
<keyword evidence="10" id="KW-0238">DNA-binding</keyword>
<dbReference type="Gene3D" id="1.10.10.60">
    <property type="entry name" value="Homeodomain-like"/>
    <property type="match status" value="1"/>
</dbReference>
<keyword evidence="9" id="KW-0805">Transcription regulation</keyword>
<keyword evidence="6" id="KW-0479">Metal-binding</keyword>
<evidence type="ECO:0000256" key="10">
    <source>
        <dbReference type="ARBA" id="ARBA00023125"/>
    </source>
</evidence>
<dbReference type="Pfam" id="PF12833">
    <property type="entry name" value="HTH_18"/>
    <property type="match status" value="1"/>
</dbReference>
<evidence type="ECO:0000256" key="12">
    <source>
        <dbReference type="ARBA" id="ARBA00023163"/>
    </source>
</evidence>
<dbReference type="Gene3D" id="1.10.340.30">
    <property type="entry name" value="Hypothetical protein, domain 2"/>
    <property type="match status" value="1"/>
</dbReference>
<gene>
    <name evidence="15" type="ORF">OMP39_05600</name>
</gene>
<dbReference type="SUPFAM" id="SSF57884">
    <property type="entry name" value="Ada DNA repair protein, N-terminal domain (N-Ada 10)"/>
    <property type="match status" value="1"/>
</dbReference>
<evidence type="ECO:0000256" key="9">
    <source>
        <dbReference type="ARBA" id="ARBA00023015"/>
    </source>
</evidence>
<evidence type="ECO:0000256" key="4">
    <source>
        <dbReference type="ARBA" id="ARBA00022603"/>
    </source>
</evidence>
<dbReference type="PANTHER" id="PTHR43003:SF13">
    <property type="entry name" value="DNA-3-METHYLADENINE GLYCOSYLASE 2"/>
    <property type="match status" value="1"/>
</dbReference>
<reference evidence="15" key="1">
    <citation type="submission" date="2022-10" db="EMBL/GenBank/DDBJ databases">
        <title>Complete genome sequence of Schlegelella aquatica LMG 23380.</title>
        <authorList>
            <person name="Musilova J."/>
            <person name="Kourilova X."/>
            <person name="Bezdicek M."/>
            <person name="Hermankova K."/>
            <person name="Obruca S."/>
            <person name="Sedlar K."/>
        </authorList>
    </citation>
    <scope>NUCLEOTIDE SEQUENCE</scope>
    <source>
        <strain evidence="15">LMG 23380</strain>
    </source>
</reference>
<dbReference type="InterPro" id="IPR003265">
    <property type="entry name" value="HhH-GPD_domain"/>
</dbReference>
<dbReference type="InterPro" id="IPR051912">
    <property type="entry name" value="Alkylbase_DNA_Glycosylase/TA"/>
</dbReference>
<evidence type="ECO:0000313" key="16">
    <source>
        <dbReference type="Proteomes" id="UP001163266"/>
    </source>
</evidence>
<dbReference type="PROSITE" id="PS00041">
    <property type="entry name" value="HTH_ARAC_FAMILY_1"/>
    <property type="match status" value="1"/>
</dbReference>
<dbReference type="InterPro" id="IPR011257">
    <property type="entry name" value="DNA_glycosylase"/>
</dbReference>
<dbReference type="Proteomes" id="UP001163266">
    <property type="component" value="Chromosome"/>
</dbReference>
<dbReference type="SMART" id="SM00478">
    <property type="entry name" value="ENDO3c"/>
    <property type="match status" value="1"/>
</dbReference>
<dbReference type="InterPro" id="IPR018062">
    <property type="entry name" value="HTH_AraC-typ_CS"/>
</dbReference>
<dbReference type="SMART" id="SM00342">
    <property type="entry name" value="HTH_ARAC"/>
    <property type="match status" value="1"/>
</dbReference>
<dbReference type="CDD" id="cd00056">
    <property type="entry name" value="ENDO3c"/>
    <property type="match status" value="1"/>
</dbReference>
<evidence type="ECO:0000256" key="11">
    <source>
        <dbReference type="ARBA" id="ARBA00023159"/>
    </source>
</evidence>
<sequence length="501" mass="55405">MTWNDAAAYLALRARDARFDGQLFVGVASTRIYCRPICRVRTPRRENCMFFESAARAEAAGFRPCLKCRPELAPAGPAWSVMDASRTLARQAAHWLDEQLAQQVTVSVAGWARALGITDRHLRRIFTAEHGVTPQQYLQTRRLLLAKQLLTDTHLPMTDVASASGFGSVRRFNAAFLAHYRLAPGQLRRSARDVDGPPMRAVRLGWRPPYDVDALMRFLQQRAIPGVEWVDRDRREVRRTVRLHGREGEAVGWVAVRFVSQEACVRLDLSPALERWSPSVVHRVRRWLDLDAVPAVIDSALEDLACPGMRLPGAIDPFELAVRAVLGQQVTVAAARTLALRLVAAFGEPLVSPWAEVDRVFPAPAVLEALTPSQWGSLGITRQRAAAIQALAGSWPHLLALAAQPQAAALWIDALQSLPGIGPWTAHYIAMRALGWPDTFPPGDVAVLKAVRRLSGATRWADAALYGERWSPWRSYAVIRLWAAPQAAEMHAAAALSEVTR</sequence>
<dbReference type="InterPro" id="IPR010316">
    <property type="entry name" value="AlkA_N"/>
</dbReference>
<accession>A0ABY6MVL5</accession>
<dbReference type="Pfam" id="PF06029">
    <property type="entry name" value="AlkA_N"/>
    <property type="match status" value="1"/>
</dbReference>
<comment type="catalytic activity">
    <reaction evidence="1">
        <text>Hydrolysis of alkylated DNA, releasing 3-methyladenine, 3-methylguanine, 7-methylguanine and 7-methyladenine.</text>
        <dbReference type="EC" id="3.2.2.21"/>
    </reaction>
</comment>
<dbReference type="InterPro" id="IPR004026">
    <property type="entry name" value="Ada_DNA_repair_Zn-bd"/>
</dbReference>
<evidence type="ECO:0000259" key="14">
    <source>
        <dbReference type="PROSITE" id="PS01124"/>
    </source>
</evidence>
<evidence type="ECO:0000256" key="6">
    <source>
        <dbReference type="ARBA" id="ARBA00022723"/>
    </source>
</evidence>
<proteinExistence type="predicted"/>
<keyword evidence="4" id="KW-0489">Methyltransferase</keyword>
<dbReference type="Pfam" id="PF02805">
    <property type="entry name" value="Ada_Zn_binding"/>
    <property type="match status" value="1"/>
</dbReference>
<dbReference type="SMART" id="SM01009">
    <property type="entry name" value="AlkA_N"/>
    <property type="match status" value="1"/>
</dbReference>
<dbReference type="Gene3D" id="1.10.1670.10">
    <property type="entry name" value="Helix-hairpin-Helix base-excision DNA repair enzymes (C-terminal)"/>
    <property type="match status" value="1"/>
</dbReference>
<protein>
    <recommendedName>
        <fullName evidence="3">DNA-3-methyladenine glycosylase II</fullName>
        <ecNumber evidence="3">3.2.2.21</ecNumber>
    </recommendedName>
</protein>
<organism evidence="15 16">
    <name type="scientific">Caldimonas aquatica</name>
    <dbReference type="NCBI Taxonomy" id="376175"/>
    <lineage>
        <taxon>Bacteria</taxon>
        <taxon>Pseudomonadati</taxon>
        <taxon>Pseudomonadota</taxon>
        <taxon>Betaproteobacteria</taxon>
        <taxon>Burkholderiales</taxon>
        <taxon>Sphaerotilaceae</taxon>
        <taxon>Caldimonas</taxon>
    </lineage>
</organism>
<dbReference type="Gene3D" id="3.30.310.20">
    <property type="entry name" value="DNA-3-methyladenine glycosylase AlkA, N-terminal domain"/>
    <property type="match status" value="1"/>
</dbReference>
<dbReference type="PANTHER" id="PTHR43003">
    <property type="entry name" value="DNA-3-METHYLADENINE GLYCOSYLASE"/>
    <property type="match status" value="1"/>
</dbReference>
<evidence type="ECO:0000313" key="15">
    <source>
        <dbReference type="EMBL" id="UZD56052.1"/>
    </source>
</evidence>
<evidence type="ECO:0000256" key="1">
    <source>
        <dbReference type="ARBA" id="ARBA00000086"/>
    </source>
</evidence>
<keyword evidence="7" id="KW-0227">DNA damage</keyword>
<evidence type="ECO:0000256" key="3">
    <source>
        <dbReference type="ARBA" id="ARBA00012000"/>
    </source>
</evidence>
<evidence type="ECO:0000256" key="2">
    <source>
        <dbReference type="ARBA" id="ARBA00001947"/>
    </source>
</evidence>
<comment type="cofactor">
    <cofactor evidence="2">
        <name>Zn(2+)</name>
        <dbReference type="ChEBI" id="CHEBI:29105"/>
    </cofactor>
</comment>
<dbReference type="SUPFAM" id="SSF46689">
    <property type="entry name" value="Homeodomain-like"/>
    <property type="match status" value="2"/>
</dbReference>
<dbReference type="InterPro" id="IPR023170">
    <property type="entry name" value="HhH_base_excis_C"/>
</dbReference>
<dbReference type="InterPro" id="IPR037046">
    <property type="entry name" value="AlkA_N_sf"/>
</dbReference>
<dbReference type="Gene3D" id="3.40.10.10">
    <property type="entry name" value="DNA Methylphosphotriester Repair Domain"/>
    <property type="match status" value="1"/>
</dbReference>
<keyword evidence="16" id="KW-1185">Reference proteome</keyword>
<evidence type="ECO:0000256" key="8">
    <source>
        <dbReference type="ARBA" id="ARBA00022833"/>
    </source>
</evidence>
<name>A0ABY6MVL5_9BURK</name>
<keyword evidence="11" id="KW-0010">Activator</keyword>
<dbReference type="EMBL" id="CP110257">
    <property type="protein sequence ID" value="UZD56052.1"/>
    <property type="molecule type" value="Genomic_DNA"/>
</dbReference>
<evidence type="ECO:0000256" key="13">
    <source>
        <dbReference type="ARBA" id="ARBA00023204"/>
    </source>
</evidence>
<dbReference type="Pfam" id="PF00730">
    <property type="entry name" value="HhH-GPD"/>
    <property type="match status" value="1"/>
</dbReference>
<dbReference type="RefSeq" id="WP_264893837.1">
    <property type="nucleotide sequence ID" value="NZ_CP110257.1"/>
</dbReference>
<keyword evidence="12" id="KW-0804">Transcription</keyword>
<dbReference type="InterPro" id="IPR035451">
    <property type="entry name" value="Ada-like_dom_sf"/>
</dbReference>
<evidence type="ECO:0000256" key="7">
    <source>
        <dbReference type="ARBA" id="ARBA00022763"/>
    </source>
</evidence>